<proteinExistence type="inferred from homology"/>
<evidence type="ECO:0000256" key="3">
    <source>
        <dbReference type="ARBA" id="ARBA00022547"/>
    </source>
</evidence>
<evidence type="ECO:0000313" key="10">
    <source>
        <dbReference type="EMBL" id="MIC89053.1"/>
    </source>
</evidence>
<dbReference type="AlphaFoldDB" id="A0A4D5RAA1"/>
<evidence type="ECO:0000256" key="9">
    <source>
        <dbReference type="RuleBase" id="RU368017"/>
    </source>
</evidence>
<dbReference type="GO" id="GO:0046933">
    <property type="term" value="F:proton-transporting ATP synthase activity, rotational mechanism"/>
    <property type="evidence" value="ECO:0007669"/>
    <property type="project" value="TreeGrafter"/>
</dbReference>
<keyword evidence="6 9" id="KW-0406">Ion transport</keyword>
<evidence type="ECO:0000256" key="2">
    <source>
        <dbReference type="ARBA" id="ARBA00022448"/>
    </source>
</evidence>
<evidence type="ECO:0000256" key="6">
    <source>
        <dbReference type="ARBA" id="ARBA00023065"/>
    </source>
</evidence>
<dbReference type="GO" id="GO:0005743">
    <property type="term" value="C:mitochondrial inner membrane"/>
    <property type="evidence" value="ECO:0007669"/>
    <property type="project" value="UniProtKB-SubCell"/>
</dbReference>
<comment type="similarity">
    <text evidence="1 9">Belongs to the eukaryotic ATPase B chain family.</text>
</comment>
<dbReference type="InterPro" id="IPR013837">
    <property type="entry name" value="ATP_synth_F0_suB"/>
</dbReference>
<keyword evidence="2 9" id="KW-0813">Transport</keyword>
<dbReference type="InterPro" id="IPR008688">
    <property type="entry name" value="ATP_synth_Bsub_B/MI25"/>
</dbReference>
<reference evidence="10" key="1">
    <citation type="journal article" date="2018" name="Toxicon">
        <title>Venom-gland transcriptomics and venom proteomics of the giant Florida blue centipede, Scolopendra viridis.</title>
        <authorList>
            <person name="Ward M.J."/>
            <person name="Rokyta D.R."/>
        </authorList>
    </citation>
    <scope>NUCLEOTIDE SEQUENCE</scope>
    <source>
        <tissue evidence="10">Venom gland</tissue>
    </source>
</reference>
<keyword evidence="7 9" id="KW-0496">Mitochondrion</keyword>
<protein>
    <recommendedName>
        <fullName evidence="9">ATP synthase subunit b</fullName>
    </recommendedName>
</protein>
<dbReference type="Gene3D" id="1.20.5.2210">
    <property type="match status" value="1"/>
</dbReference>
<dbReference type="EMBL" id="GGNE01000512">
    <property type="protein sequence ID" value="MIC89053.1"/>
    <property type="molecule type" value="Transcribed_RNA"/>
</dbReference>
<organism evidence="10">
    <name type="scientific">Scolopendra viridis</name>
    <name type="common">Giant centipede</name>
    <dbReference type="NCBI Taxonomy" id="118503"/>
    <lineage>
        <taxon>Eukaryota</taxon>
        <taxon>Metazoa</taxon>
        <taxon>Ecdysozoa</taxon>
        <taxon>Arthropoda</taxon>
        <taxon>Myriapoda</taxon>
        <taxon>Chilopoda</taxon>
        <taxon>Pleurostigmophora</taxon>
        <taxon>Scolopendromorpha</taxon>
        <taxon>Scolopendridae</taxon>
        <taxon>Scolopendra</taxon>
    </lineage>
</organism>
<accession>A0A4D5RAA1</accession>
<dbReference type="PANTHER" id="PTHR12733:SF3">
    <property type="entry name" value="ATP SYNTHASE F(0) COMPLEX SUBUNIT B1, MITOCHONDRIAL"/>
    <property type="match status" value="1"/>
</dbReference>
<keyword evidence="8 9" id="KW-0472">Membrane</keyword>
<dbReference type="GO" id="GO:0045259">
    <property type="term" value="C:proton-transporting ATP synthase complex"/>
    <property type="evidence" value="ECO:0007669"/>
    <property type="project" value="UniProtKB-KW"/>
</dbReference>
<evidence type="ECO:0000256" key="4">
    <source>
        <dbReference type="ARBA" id="ARBA00022781"/>
    </source>
</evidence>
<comment type="subcellular location">
    <subcellularLocation>
        <location evidence="9">Mitochondrion</location>
    </subcellularLocation>
    <subcellularLocation>
        <location evidence="9">Mitochondrion inner membrane</location>
    </subcellularLocation>
</comment>
<sequence length="266" mass="30973">MLSRLALQSNFLSLWRTSPVLLRTTHHDVVPQEERVYKQEPLKIKENPERDLVNFPRIKRPLYPGKVRMGFVPEEWFQFFYNKTGVTGPYVFAVGLTTYLVSKEIYVLEHEFYTGLALFLMVVYAIKTFGPKTAAFLDKEIDKVESGQKEAYNHNVETLQKAINDEGKAQEQAKGMMVLFNAKRENVLLQLEAAFRERQMTVYEAVKRRLDYQIEKQNAQRRMEQNHMVNWIVNNVVKSITAQQEKEALQKCISDMKSLASKAKAM</sequence>
<keyword evidence="3 9" id="KW-0138">CF(0)</keyword>
<dbReference type="SUPFAM" id="SSF161060">
    <property type="entry name" value="ATP synthase B chain-like"/>
    <property type="match status" value="1"/>
</dbReference>
<keyword evidence="4 9" id="KW-0375">Hydrogen ion transport</keyword>
<keyword evidence="5 9" id="KW-0999">Mitochondrion inner membrane</keyword>
<evidence type="ECO:0000256" key="1">
    <source>
        <dbReference type="ARBA" id="ARBA00007479"/>
    </source>
</evidence>
<comment type="subunit">
    <text evidence="9">F-type ATPases have 2 components, CF(1) - the catalytic core - and CF(0) - the membrane proton channel. CF(1) and CF(0) have multiple subunits.</text>
</comment>
<evidence type="ECO:0000256" key="7">
    <source>
        <dbReference type="ARBA" id="ARBA00023128"/>
    </source>
</evidence>
<dbReference type="Pfam" id="PF05405">
    <property type="entry name" value="Mt_ATP-synt_B"/>
    <property type="match status" value="1"/>
</dbReference>
<dbReference type="PANTHER" id="PTHR12733">
    <property type="entry name" value="MITOCHONDRIAL ATP SYNTHASE B CHAIN"/>
    <property type="match status" value="1"/>
</dbReference>
<name>A0A4D5RAA1_SCOVI</name>
<evidence type="ECO:0000256" key="5">
    <source>
        <dbReference type="ARBA" id="ARBA00022792"/>
    </source>
</evidence>
<comment type="function">
    <text evidence="9">Subunit b, of the mitochondrial membrane ATP synthase complex (F(1)F(0) ATP synthase or Complex V) that produces ATP from ADP in the presence of a proton gradient across the membrane which is generated by electron transport complexes of the respiratory chain. ATP synthase complex consist of a soluble F(1) head domain - the catalytic core - and a membrane F(1) domain - the membrane proton channel. These two domains are linked by a central stalk rotating inside the F(1) region and a stationary peripheral stalk. During catalysis, ATP synthesis in the catalytic domain of F(1) is coupled via a rotary mechanism of the central stalk subunits to proton translocation. In vivo, can only synthesize ATP although its ATP hydrolase activity can be activated artificially in vitro. Part of the complex F(0) domain. Part of the complex F(0) domain and the peripheric stalk, which acts as a stator to hold the catalytic alpha(3)beta(3) subcomplex and subunit a/ATP6 static relative to the rotary elements.</text>
</comment>
<evidence type="ECO:0000256" key="8">
    <source>
        <dbReference type="ARBA" id="ARBA00023136"/>
    </source>
</evidence>